<dbReference type="PROSITE" id="PS51795">
    <property type="entry name" value="ZF_FLZ"/>
    <property type="match status" value="1"/>
</dbReference>
<protein>
    <recommendedName>
        <fullName evidence="6">FLZ-type domain-containing protein</fullName>
    </recommendedName>
</protein>
<evidence type="ECO:0000256" key="2">
    <source>
        <dbReference type="ARBA" id="ARBA00009374"/>
    </source>
</evidence>
<keyword evidence="4" id="KW-0479">Metal-binding</keyword>
<sequence length="128" mass="14279">MAGLSVLLETKENFPKYTHNIISKTSLLKNTSLSSSPTSTHKSSFLEYCYLCRRKLQQGKDIYMYRGDRAFCSDECRCRQILIDEESGKRDHCSLAAASAAPEGKYPAGRRRERATARVGALAGGFAY</sequence>
<dbReference type="GO" id="GO:0005737">
    <property type="term" value="C:cytoplasm"/>
    <property type="evidence" value="ECO:0007669"/>
    <property type="project" value="UniProtKB-SubCell"/>
</dbReference>
<evidence type="ECO:0000256" key="4">
    <source>
        <dbReference type="ARBA" id="ARBA00022723"/>
    </source>
</evidence>
<dbReference type="AlphaFoldDB" id="A0AAQ3K7N1"/>
<evidence type="ECO:0000256" key="1">
    <source>
        <dbReference type="ARBA" id="ARBA00004496"/>
    </source>
</evidence>
<name>A0AAQ3K7N1_9LILI</name>
<gene>
    <name evidence="7" type="ORF">Cni_G12014</name>
</gene>
<dbReference type="Proteomes" id="UP001327560">
    <property type="component" value="Chromosome 4"/>
</dbReference>
<dbReference type="PANTHER" id="PTHR33059:SF84">
    <property type="entry name" value="FCS-LIKE ZINC FINGER 15"/>
    <property type="match status" value="1"/>
</dbReference>
<dbReference type="EMBL" id="CP136893">
    <property type="protein sequence ID" value="WOL03294.1"/>
    <property type="molecule type" value="Genomic_DNA"/>
</dbReference>
<evidence type="ECO:0000256" key="3">
    <source>
        <dbReference type="ARBA" id="ARBA00022490"/>
    </source>
</evidence>
<feature type="domain" description="FLZ-type" evidence="6">
    <location>
        <begin position="44"/>
        <end position="88"/>
    </location>
</feature>
<comment type="similarity">
    <text evidence="2">Belongs to the FLZ family.</text>
</comment>
<dbReference type="PANTHER" id="PTHR33059">
    <property type="entry name" value="FCS-LIKE ZINC FINGER 5"/>
    <property type="match status" value="1"/>
</dbReference>
<feature type="zinc finger region" description="FLZ-type" evidence="5">
    <location>
        <begin position="44"/>
        <end position="88"/>
    </location>
</feature>
<keyword evidence="8" id="KW-1185">Reference proteome</keyword>
<evidence type="ECO:0000313" key="8">
    <source>
        <dbReference type="Proteomes" id="UP001327560"/>
    </source>
</evidence>
<reference evidence="7 8" key="1">
    <citation type="submission" date="2023-10" db="EMBL/GenBank/DDBJ databases">
        <title>Chromosome-scale genome assembly provides insights into flower coloration mechanisms of Canna indica.</title>
        <authorList>
            <person name="Li C."/>
        </authorList>
    </citation>
    <scope>NUCLEOTIDE SEQUENCE [LARGE SCALE GENOMIC DNA]</scope>
    <source>
        <tissue evidence="7">Flower</tissue>
    </source>
</reference>
<evidence type="ECO:0000313" key="7">
    <source>
        <dbReference type="EMBL" id="WOL03294.1"/>
    </source>
</evidence>
<organism evidence="7 8">
    <name type="scientific">Canna indica</name>
    <name type="common">Indian-shot</name>
    <dbReference type="NCBI Taxonomy" id="4628"/>
    <lineage>
        <taxon>Eukaryota</taxon>
        <taxon>Viridiplantae</taxon>
        <taxon>Streptophyta</taxon>
        <taxon>Embryophyta</taxon>
        <taxon>Tracheophyta</taxon>
        <taxon>Spermatophyta</taxon>
        <taxon>Magnoliopsida</taxon>
        <taxon>Liliopsida</taxon>
        <taxon>Zingiberales</taxon>
        <taxon>Cannaceae</taxon>
        <taxon>Canna</taxon>
    </lineage>
</organism>
<dbReference type="Pfam" id="PF04570">
    <property type="entry name" value="zf-FLZ"/>
    <property type="match status" value="1"/>
</dbReference>
<dbReference type="GO" id="GO:0046872">
    <property type="term" value="F:metal ion binding"/>
    <property type="evidence" value="ECO:0007669"/>
    <property type="project" value="UniProtKB-KW"/>
</dbReference>
<proteinExistence type="inferred from homology"/>
<keyword evidence="3" id="KW-0963">Cytoplasm</keyword>
<dbReference type="InterPro" id="IPR007650">
    <property type="entry name" value="Zf-FLZ_dom"/>
</dbReference>
<evidence type="ECO:0000256" key="5">
    <source>
        <dbReference type="PROSITE-ProRule" id="PRU01131"/>
    </source>
</evidence>
<accession>A0AAQ3K7N1</accession>
<comment type="subcellular location">
    <subcellularLocation>
        <location evidence="1">Cytoplasm</location>
    </subcellularLocation>
</comment>
<evidence type="ECO:0000259" key="6">
    <source>
        <dbReference type="PROSITE" id="PS51795"/>
    </source>
</evidence>